<dbReference type="PATRIC" id="fig|47884.3.peg.943"/>
<dbReference type="OrthoDB" id="6196264at2"/>
<feature type="transmembrane region" description="Helical" evidence="1">
    <location>
        <begin position="114"/>
        <end position="133"/>
    </location>
</feature>
<accession>A0A0J6GXT6</accession>
<feature type="transmembrane region" description="Helical" evidence="1">
    <location>
        <begin position="21"/>
        <end position="39"/>
    </location>
</feature>
<comment type="caution">
    <text evidence="2">The sequence shown here is derived from an EMBL/GenBank/DDBJ whole genome shotgun (WGS) entry which is preliminary data.</text>
</comment>
<evidence type="ECO:0000313" key="3">
    <source>
        <dbReference type="EMBL" id="SEB60731.1"/>
    </source>
</evidence>
<organism evidence="2 4">
    <name type="scientific">Pseudomonas taetrolens</name>
    <dbReference type="NCBI Taxonomy" id="47884"/>
    <lineage>
        <taxon>Bacteria</taxon>
        <taxon>Pseudomonadati</taxon>
        <taxon>Pseudomonadota</taxon>
        <taxon>Gammaproteobacteria</taxon>
        <taxon>Pseudomonadales</taxon>
        <taxon>Pseudomonadaceae</taxon>
        <taxon>Pseudomonas</taxon>
    </lineage>
</organism>
<name>A0A0J6GXT6_PSETA</name>
<gene>
    <name evidence="3" type="ORF">SAMN04490203_0776</name>
    <name evidence="2" type="ORF">TU78_02740</name>
</gene>
<dbReference type="RefSeq" id="WP_048378295.1">
    <property type="nucleotide sequence ID" value="NZ_FNRS01000001.1"/>
</dbReference>
<feature type="transmembrane region" description="Helical" evidence="1">
    <location>
        <begin position="194"/>
        <end position="213"/>
    </location>
</feature>
<evidence type="ECO:0000256" key="1">
    <source>
        <dbReference type="SAM" id="Phobius"/>
    </source>
</evidence>
<dbReference type="EMBL" id="JYLA01000001">
    <property type="protein sequence ID" value="KMM86924.1"/>
    <property type="molecule type" value="Genomic_DNA"/>
</dbReference>
<keyword evidence="1" id="KW-0812">Transmembrane</keyword>
<dbReference type="EMBL" id="FNRS01000001">
    <property type="protein sequence ID" value="SEB60731.1"/>
    <property type="molecule type" value="Genomic_DNA"/>
</dbReference>
<proteinExistence type="predicted"/>
<dbReference type="AlphaFoldDB" id="A0A0J6GXT6"/>
<dbReference type="Proteomes" id="UP000183155">
    <property type="component" value="Unassembled WGS sequence"/>
</dbReference>
<feature type="transmembrane region" description="Helical" evidence="1">
    <location>
        <begin position="154"/>
        <end position="174"/>
    </location>
</feature>
<evidence type="ECO:0000313" key="2">
    <source>
        <dbReference type="EMBL" id="KMM86924.1"/>
    </source>
</evidence>
<protein>
    <submittedName>
        <fullName evidence="2">Membrane protein</fullName>
    </submittedName>
</protein>
<keyword evidence="5" id="KW-1185">Reference proteome</keyword>
<evidence type="ECO:0000313" key="4">
    <source>
        <dbReference type="Proteomes" id="UP000036395"/>
    </source>
</evidence>
<dbReference type="Proteomes" id="UP000036395">
    <property type="component" value="Unassembled WGS sequence"/>
</dbReference>
<reference evidence="2 4" key="1">
    <citation type="submission" date="2015-02" db="EMBL/GenBank/DDBJ databases">
        <title>Pseudomonas helleri sp. nov. and Pseudomonas weihenstephanensis sp. nov., isolated from raw cows milk.</title>
        <authorList>
            <person name="von Neubeck M."/>
            <person name="Huptas C."/>
            <person name="Wenning M."/>
            <person name="Scherer S."/>
        </authorList>
    </citation>
    <scope>NUCLEOTIDE SEQUENCE [LARGE SCALE GENOMIC DNA]</scope>
    <source>
        <strain evidence="2 4">DSM 21104</strain>
    </source>
</reference>
<evidence type="ECO:0000313" key="5">
    <source>
        <dbReference type="Proteomes" id="UP000183155"/>
    </source>
</evidence>
<keyword evidence="1" id="KW-1133">Transmembrane helix</keyword>
<keyword evidence="1" id="KW-0472">Membrane</keyword>
<feature type="transmembrane region" description="Helical" evidence="1">
    <location>
        <begin position="51"/>
        <end position="73"/>
    </location>
</feature>
<reference evidence="3 5" key="2">
    <citation type="submission" date="2016-10" db="EMBL/GenBank/DDBJ databases">
        <authorList>
            <person name="Varghese N."/>
            <person name="Submissions S."/>
        </authorList>
    </citation>
    <scope>NUCLEOTIDE SEQUENCE [LARGE SCALE GENOMIC DNA]</scope>
    <source>
        <strain evidence="3 5">BS3652</strain>
    </source>
</reference>
<dbReference type="Pfam" id="PF06790">
    <property type="entry name" value="UPF0259"/>
    <property type="match status" value="1"/>
</dbReference>
<sequence length="220" mass="24261">MNPLTVIRDSLYFFQRNLVQIATLCLPLVILEAVLQHIVENAVGPNPSPGYGLLVGLLVYPLYTGALILFLDARSRGESPRNRELLALALTMWPRFALLSAISTLAIVLGLSLFFVPGIFLTVMLAFSEYRLVLRGEAPLAAMKSSFSMSKGHFLRIFICLLAVLGPLMILKELSLSLLNKDENPLLGVGLESVSSFLQLFVSVVLFRLFMLISDSSDMK</sequence>
<feature type="transmembrane region" description="Helical" evidence="1">
    <location>
        <begin position="85"/>
        <end position="108"/>
    </location>
</feature>
<dbReference type="STRING" id="47884.SAMN04490203_0776"/>